<dbReference type="EMBL" id="BK032603">
    <property type="protein sequence ID" value="DAF50861.1"/>
    <property type="molecule type" value="Genomic_DNA"/>
</dbReference>
<dbReference type="Gene3D" id="3.30.420.280">
    <property type="match status" value="1"/>
</dbReference>
<protein>
    <submittedName>
        <fullName evidence="1">Large terminase</fullName>
    </submittedName>
</protein>
<dbReference type="NCBIfam" id="TIGR01547">
    <property type="entry name" value="phage_term_2"/>
    <property type="match status" value="1"/>
</dbReference>
<organism evidence="1">
    <name type="scientific">Myoviridae sp. ctr9D2</name>
    <dbReference type="NCBI Taxonomy" id="2827711"/>
    <lineage>
        <taxon>Viruses</taxon>
        <taxon>Duplodnaviria</taxon>
        <taxon>Heunggongvirae</taxon>
        <taxon>Uroviricota</taxon>
        <taxon>Caudoviricetes</taxon>
    </lineage>
</organism>
<dbReference type="InterPro" id="IPR027417">
    <property type="entry name" value="P-loop_NTPase"/>
</dbReference>
<name>A0A8S5SIL7_9CAUD</name>
<dbReference type="InterPro" id="IPR006437">
    <property type="entry name" value="Phage_terminase_lsu"/>
</dbReference>
<evidence type="ECO:0000313" key="1">
    <source>
        <dbReference type="EMBL" id="DAF50861.1"/>
    </source>
</evidence>
<sequence>MKVSAFKQFSQKQLELLTWWCEESPFHTFDAVICDGAVRSGKTVCMSLSFVFWAFYRFSDQSFALCGKTVTGLRRNVVTPLLPLLRELGFTCREQTSKNLLEIEKGGRKNCFYFFGGRDESSAALIQGMTLAGVMLDEAALMPRSFCEQAIARCSVEGSRLWFNCNPEHPAHWFYQEWILKRAEKNCLYLHFRMQDNPSLSPAMLKRYRSLYSGAFYERFVEGKWVACDGLVYPFFDGGYLYDVPKSFTRFVVSCDYGTVNPTSMGLWGQNGGAWYRIDEFYHSSKREGFQMTDEEYYRSLCTLIGDRTVDCVLVDPSAASFIECIRRHGEFTVRRADNDVLGGIRKTSDALKKREIRICRCCPDIIREFSLYRWDESAKYDAVKKENDHAMDDMRYFVSSVLHEESGGFFAVACKREVI</sequence>
<reference evidence="1" key="1">
    <citation type="journal article" date="2021" name="Proc. Natl. Acad. Sci. U.S.A.">
        <title>A Catalog of Tens of Thousands of Viruses from Human Metagenomes Reveals Hidden Associations with Chronic Diseases.</title>
        <authorList>
            <person name="Tisza M.J."/>
            <person name="Buck C.B."/>
        </authorList>
    </citation>
    <scope>NUCLEOTIDE SEQUENCE</scope>
    <source>
        <strain evidence="1">Ctr9D2</strain>
    </source>
</reference>
<dbReference type="Pfam" id="PF03237">
    <property type="entry name" value="Terminase_6N"/>
    <property type="match status" value="1"/>
</dbReference>
<dbReference type="Gene3D" id="3.40.50.300">
    <property type="entry name" value="P-loop containing nucleotide triphosphate hydrolases"/>
    <property type="match status" value="1"/>
</dbReference>
<accession>A0A8S5SIL7</accession>
<proteinExistence type="predicted"/>